<keyword evidence="2" id="KW-1185">Reference proteome</keyword>
<proteinExistence type="predicted"/>
<evidence type="ECO:0000313" key="2">
    <source>
        <dbReference type="Proteomes" id="UP000001610"/>
    </source>
</evidence>
<name>G3JI31_CORMM</name>
<organism evidence="1 2">
    <name type="scientific">Cordyceps militaris (strain CM01)</name>
    <name type="common">Caterpillar fungus</name>
    <dbReference type="NCBI Taxonomy" id="983644"/>
    <lineage>
        <taxon>Eukaryota</taxon>
        <taxon>Fungi</taxon>
        <taxon>Dikarya</taxon>
        <taxon>Ascomycota</taxon>
        <taxon>Pezizomycotina</taxon>
        <taxon>Sordariomycetes</taxon>
        <taxon>Hypocreomycetidae</taxon>
        <taxon>Hypocreales</taxon>
        <taxon>Cordycipitaceae</taxon>
        <taxon>Cordyceps</taxon>
    </lineage>
</organism>
<dbReference type="EMBL" id="JH126402">
    <property type="protein sequence ID" value="EGX91834.1"/>
    <property type="molecule type" value="Genomic_DNA"/>
</dbReference>
<dbReference type="Proteomes" id="UP000001610">
    <property type="component" value="Unassembled WGS sequence"/>
</dbReference>
<dbReference type="VEuPathDB" id="FungiDB:CCM_05991"/>
<evidence type="ECO:0000313" key="1">
    <source>
        <dbReference type="EMBL" id="EGX91834.1"/>
    </source>
</evidence>
<protein>
    <submittedName>
        <fullName evidence="1">Uncharacterized protein</fullName>
    </submittedName>
</protein>
<dbReference type="GeneID" id="18168009"/>
<dbReference type="AlphaFoldDB" id="G3JI31"/>
<dbReference type="HOGENOM" id="CLU_2413186_0_0_1"/>
<reference evidence="1 2" key="1">
    <citation type="journal article" date="2011" name="Genome Biol.">
        <title>Genome sequence of the insect pathogenic fungus Cordyceps militaris, a valued traditional Chinese medicine.</title>
        <authorList>
            <person name="Zheng P."/>
            <person name="Xia Y."/>
            <person name="Xiao G."/>
            <person name="Xiong C."/>
            <person name="Hu X."/>
            <person name="Zhang S."/>
            <person name="Zheng H."/>
            <person name="Huang Y."/>
            <person name="Zhou Y."/>
            <person name="Wang S."/>
            <person name="Zhao G.P."/>
            <person name="Liu X."/>
            <person name="St Leger R.J."/>
            <person name="Wang C."/>
        </authorList>
    </citation>
    <scope>NUCLEOTIDE SEQUENCE [LARGE SCALE GENOMIC DNA]</scope>
    <source>
        <strain evidence="1 2">CM01</strain>
    </source>
</reference>
<dbReference type="RefSeq" id="XP_006671198.1">
    <property type="nucleotide sequence ID" value="XM_006671135.1"/>
</dbReference>
<gene>
    <name evidence="1" type="ORF">CCM_05991</name>
</gene>
<dbReference type="KEGG" id="cmt:CCM_05991"/>
<accession>G3JI31</accession>
<dbReference type="InParanoid" id="G3JI31"/>
<sequence>MASEVVGTDRRGDHLGRALVKTILQQWVEEHAVVDSRRHDVNRFISGEVADGQNGHCWNPDRAPGGHQTLDWYESIASGQFACVLDCSGVAL</sequence>